<evidence type="ECO:0000313" key="1">
    <source>
        <dbReference type="EMBL" id="KIM94676.1"/>
    </source>
</evidence>
<name>A0A0C3GWM0_OIDMZ</name>
<accession>A0A0C3GWM0</accession>
<dbReference type="HOGENOM" id="CLU_935793_0_0_1"/>
<dbReference type="Gene3D" id="3.10.180.10">
    <property type="entry name" value="2,3-Dihydroxybiphenyl 1,2-Dioxygenase, domain 1"/>
    <property type="match status" value="1"/>
</dbReference>
<keyword evidence="2" id="KW-1185">Reference proteome</keyword>
<sequence length="315" mass="35421">MAYQIDYMWHPTHKSNDIVAAEKFFKDVFDRPSLPVEVCLPPTELSPGYPRDYSILTPIQEVMFDCIDPKKYVVEGRQTFEDVSTPHLFCLGWAATGVEEIYKVCVEHGIRSTDQANRLGSSTAPPVTGFSTNDPLFFTLPESTGLRYQIYPLSASGPPHPQGVKGWKLPPVRETDPLSLEFCSHHTILTSNPIKGLNFLVGILKGKIIHKGRNELLETDSTYISLGDGVYELAVPTRAGSFAAEDLKFNWPFDTYHSLTYKVQDLKKAERHLKDKNIRMLFSNENTIITNPEDTIGIPWGFTDKLTPGDFRLPG</sequence>
<dbReference type="Proteomes" id="UP000054321">
    <property type="component" value="Unassembled WGS sequence"/>
</dbReference>
<proteinExistence type="predicted"/>
<reference evidence="1 2" key="1">
    <citation type="submission" date="2014-04" db="EMBL/GenBank/DDBJ databases">
        <authorList>
            <consortium name="DOE Joint Genome Institute"/>
            <person name="Kuo A."/>
            <person name="Martino E."/>
            <person name="Perotto S."/>
            <person name="Kohler A."/>
            <person name="Nagy L.G."/>
            <person name="Floudas D."/>
            <person name="Copeland A."/>
            <person name="Barry K.W."/>
            <person name="Cichocki N."/>
            <person name="Veneault-Fourrey C."/>
            <person name="LaButti K."/>
            <person name="Lindquist E.A."/>
            <person name="Lipzen A."/>
            <person name="Lundell T."/>
            <person name="Morin E."/>
            <person name="Murat C."/>
            <person name="Sun H."/>
            <person name="Tunlid A."/>
            <person name="Henrissat B."/>
            <person name="Grigoriev I.V."/>
            <person name="Hibbett D.S."/>
            <person name="Martin F."/>
            <person name="Nordberg H.P."/>
            <person name="Cantor M.N."/>
            <person name="Hua S.X."/>
        </authorList>
    </citation>
    <scope>NUCLEOTIDE SEQUENCE [LARGE SCALE GENOMIC DNA]</scope>
    <source>
        <strain evidence="1 2">Zn</strain>
    </source>
</reference>
<evidence type="ECO:0000313" key="2">
    <source>
        <dbReference type="Proteomes" id="UP000054321"/>
    </source>
</evidence>
<dbReference type="AlphaFoldDB" id="A0A0C3GWM0"/>
<gene>
    <name evidence="1" type="ORF">OIDMADRAFT_60453</name>
</gene>
<evidence type="ECO:0008006" key="3">
    <source>
        <dbReference type="Google" id="ProtNLM"/>
    </source>
</evidence>
<dbReference type="OrthoDB" id="5330508at2759"/>
<reference evidence="2" key="2">
    <citation type="submission" date="2015-01" db="EMBL/GenBank/DDBJ databases">
        <title>Evolutionary Origins and Diversification of the Mycorrhizal Mutualists.</title>
        <authorList>
            <consortium name="DOE Joint Genome Institute"/>
            <consortium name="Mycorrhizal Genomics Consortium"/>
            <person name="Kohler A."/>
            <person name="Kuo A."/>
            <person name="Nagy L.G."/>
            <person name="Floudas D."/>
            <person name="Copeland A."/>
            <person name="Barry K.W."/>
            <person name="Cichocki N."/>
            <person name="Veneault-Fourrey C."/>
            <person name="LaButti K."/>
            <person name="Lindquist E.A."/>
            <person name="Lipzen A."/>
            <person name="Lundell T."/>
            <person name="Morin E."/>
            <person name="Murat C."/>
            <person name="Riley R."/>
            <person name="Ohm R."/>
            <person name="Sun H."/>
            <person name="Tunlid A."/>
            <person name="Henrissat B."/>
            <person name="Grigoriev I.V."/>
            <person name="Hibbett D.S."/>
            <person name="Martin F."/>
        </authorList>
    </citation>
    <scope>NUCLEOTIDE SEQUENCE [LARGE SCALE GENOMIC DNA]</scope>
    <source>
        <strain evidence="2">Zn</strain>
    </source>
</reference>
<organism evidence="1 2">
    <name type="scientific">Oidiodendron maius (strain Zn)</name>
    <dbReference type="NCBI Taxonomy" id="913774"/>
    <lineage>
        <taxon>Eukaryota</taxon>
        <taxon>Fungi</taxon>
        <taxon>Dikarya</taxon>
        <taxon>Ascomycota</taxon>
        <taxon>Pezizomycotina</taxon>
        <taxon>Leotiomycetes</taxon>
        <taxon>Leotiomycetes incertae sedis</taxon>
        <taxon>Myxotrichaceae</taxon>
        <taxon>Oidiodendron</taxon>
    </lineage>
</organism>
<dbReference type="InterPro" id="IPR029068">
    <property type="entry name" value="Glyas_Bleomycin-R_OHBP_Dase"/>
</dbReference>
<dbReference type="InParanoid" id="A0A0C3GWM0"/>
<dbReference type="EMBL" id="KN832889">
    <property type="protein sequence ID" value="KIM94676.1"/>
    <property type="molecule type" value="Genomic_DNA"/>
</dbReference>
<protein>
    <recommendedName>
        <fullName evidence="3">VOC domain-containing protein</fullName>
    </recommendedName>
</protein>